<evidence type="ECO:0000256" key="3">
    <source>
        <dbReference type="ARBA" id="ARBA00023027"/>
    </source>
</evidence>
<feature type="transmembrane region" description="Helical" evidence="4">
    <location>
        <begin position="455"/>
        <end position="473"/>
    </location>
</feature>
<dbReference type="FunFam" id="3.40.50.720:FF:000138">
    <property type="entry name" value="Short-chain dehydrogenase/reductase family 42E member 1"/>
    <property type="match status" value="1"/>
</dbReference>
<protein>
    <recommendedName>
        <fullName evidence="5">3-beta hydroxysteroid dehydrogenase/isomerase domain-containing protein</fullName>
    </recommendedName>
</protein>
<dbReference type="SUPFAM" id="SSF51735">
    <property type="entry name" value="NAD(P)-binding Rossmann-fold domains"/>
    <property type="match status" value="1"/>
</dbReference>
<dbReference type="InterPro" id="IPR050177">
    <property type="entry name" value="Lipid_A_modif_metabolic_enz"/>
</dbReference>
<dbReference type="InterPro" id="IPR028110">
    <property type="entry name" value="TMEM254"/>
</dbReference>
<organism evidence="6 7">
    <name type="scientific">Spirodela intermedia</name>
    <name type="common">Intermediate duckweed</name>
    <dbReference type="NCBI Taxonomy" id="51605"/>
    <lineage>
        <taxon>Eukaryota</taxon>
        <taxon>Viridiplantae</taxon>
        <taxon>Streptophyta</taxon>
        <taxon>Embryophyta</taxon>
        <taxon>Tracheophyta</taxon>
        <taxon>Spermatophyta</taxon>
        <taxon>Magnoliopsida</taxon>
        <taxon>Liliopsida</taxon>
        <taxon>Araceae</taxon>
        <taxon>Lemnoideae</taxon>
        <taxon>Spirodela</taxon>
    </lineage>
</organism>
<dbReference type="Pfam" id="PF01073">
    <property type="entry name" value="3Beta_HSD"/>
    <property type="match status" value="1"/>
</dbReference>
<feature type="domain" description="3-beta hydroxysteroid dehydrogenase/isomerase" evidence="5">
    <location>
        <begin position="15"/>
        <end position="295"/>
    </location>
</feature>
<proteinExistence type="inferred from homology"/>
<evidence type="ECO:0000259" key="5">
    <source>
        <dbReference type="Pfam" id="PF01073"/>
    </source>
</evidence>
<dbReference type="Gene3D" id="3.40.50.720">
    <property type="entry name" value="NAD(P)-binding Rossmann-like Domain"/>
    <property type="match status" value="1"/>
</dbReference>
<dbReference type="GO" id="GO:0016616">
    <property type="term" value="F:oxidoreductase activity, acting on the CH-OH group of donors, NAD or NADP as acceptor"/>
    <property type="evidence" value="ECO:0007669"/>
    <property type="project" value="InterPro"/>
</dbReference>
<feature type="transmembrane region" description="Helical" evidence="4">
    <location>
        <begin position="422"/>
        <end position="443"/>
    </location>
</feature>
<dbReference type="InterPro" id="IPR036291">
    <property type="entry name" value="NAD(P)-bd_dom_sf"/>
</dbReference>
<keyword evidence="7" id="KW-1185">Reference proteome</keyword>
<dbReference type="OrthoDB" id="2735536at2759"/>
<keyword evidence="4" id="KW-1133">Transmembrane helix</keyword>
<accession>A0A7I8LFJ7</accession>
<dbReference type="PANTHER" id="PTHR43245:SF51">
    <property type="entry name" value="SHORT CHAIN DEHYDROGENASE_REDUCTASE FAMILY 42E, MEMBER 2"/>
    <property type="match status" value="1"/>
</dbReference>
<dbReference type="GO" id="GO:0006694">
    <property type="term" value="P:steroid biosynthetic process"/>
    <property type="evidence" value="ECO:0007669"/>
    <property type="project" value="InterPro"/>
</dbReference>
<keyword evidence="3" id="KW-0520">NAD</keyword>
<keyword evidence="4" id="KW-0812">Transmembrane</keyword>
<dbReference type="InterPro" id="IPR002225">
    <property type="entry name" value="3Beta_OHSteriod_DH/Estase"/>
</dbReference>
<dbReference type="AlphaFoldDB" id="A0A7I8LFJ7"/>
<gene>
    <name evidence="6" type="ORF">SI8410_14018692</name>
</gene>
<keyword evidence="4" id="KW-0472">Membrane</keyword>
<dbReference type="EMBL" id="LR746277">
    <property type="protein sequence ID" value="CAA7408014.1"/>
    <property type="molecule type" value="Genomic_DNA"/>
</dbReference>
<dbReference type="Proteomes" id="UP000663760">
    <property type="component" value="Chromosome 14"/>
</dbReference>
<keyword evidence="2" id="KW-0560">Oxidoreductase</keyword>
<dbReference type="Pfam" id="PF14934">
    <property type="entry name" value="TMEM254"/>
    <property type="match status" value="1"/>
</dbReference>
<name>A0A7I8LFJ7_SPIIN</name>
<sequence length="493" mass="54739">MHLSENEGIEGNTFVVTGGLGFVGAALCLELLRRGAAQVRSLDLRRESPWSADLRCSGVQCVQGDVTLRKDVDRVLNGVDCVFHLASYGMSGKEMLQPGRTDEVNINGTCNILEGCNEFGVKRLVYVSTYNVVFGGQEIVNGNETLPYFPIDDHVDPYGRSKSVAEQLVLRSNGRPSKKKNGACLYTCAVRPAAIYGPGEERHLPRILGLAKKGLLFFKVGQPSVKADWIYVDNLVLALILASMGLLDGIPSRKGQPVAAGQPYFVSDGCPIDTFEFLSPLLRSLDYDLPKNTLPLKQALLLARTISVIYTVLRPWLHCWWLPQPFLLPAEVHKVGVTHYFSYLKAKEELGYIPIVSPRDGMAATISYWKEKKIKDVGGPGIYSWTFCTVGMILLFCAAFLPPWGPLAWLKALNLFVFRSLWMVRFVFTVAAAAHVGEAVYAWRLSKRVDPENSAAWFWQTFALGFFSLRFLLKKARQARCVPLIPASAQANR</sequence>
<reference evidence="6" key="1">
    <citation type="submission" date="2020-02" db="EMBL/GenBank/DDBJ databases">
        <authorList>
            <person name="Scholz U."/>
            <person name="Mascher M."/>
            <person name="Fiebig A."/>
        </authorList>
    </citation>
    <scope>NUCLEOTIDE SEQUENCE</scope>
</reference>
<comment type="similarity">
    <text evidence="1">Belongs to the 3-beta-HSD family.</text>
</comment>
<evidence type="ECO:0000313" key="7">
    <source>
        <dbReference type="Proteomes" id="UP000663760"/>
    </source>
</evidence>
<evidence type="ECO:0000256" key="4">
    <source>
        <dbReference type="SAM" id="Phobius"/>
    </source>
</evidence>
<evidence type="ECO:0000256" key="2">
    <source>
        <dbReference type="ARBA" id="ARBA00023002"/>
    </source>
</evidence>
<feature type="transmembrane region" description="Helical" evidence="4">
    <location>
        <begin position="382"/>
        <end position="401"/>
    </location>
</feature>
<dbReference type="PANTHER" id="PTHR43245">
    <property type="entry name" value="BIFUNCTIONAL POLYMYXIN RESISTANCE PROTEIN ARNA"/>
    <property type="match status" value="1"/>
</dbReference>
<evidence type="ECO:0000313" key="6">
    <source>
        <dbReference type="EMBL" id="CAA7408014.1"/>
    </source>
</evidence>
<evidence type="ECO:0000256" key="1">
    <source>
        <dbReference type="ARBA" id="ARBA00009219"/>
    </source>
</evidence>